<organism evidence="2 3">
    <name type="scientific">Fodinibius roseus</name>
    <dbReference type="NCBI Taxonomy" id="1194090"/>
    <lineage>
        <taxon>Bacteria</taxon>
        <taxon>Pseudomonadati</taxon>
        <taxon>Balneolota</taxon>
        <taxon>Balneolia</taxon>
        <taxon>Balneolales</taxon>
        <taxon>Balneolaceae</taxon>
        <taxon>Fodinibius</taxon>
    </lineage>
</organism>
<dbReference type="Proteomes" id="UP000184041">
    <property type="component" value="Unassembled WGS sequence"/>
</dbReference>
<protein>
    <submittedName>
        <fullName evidence="2">Uncharacterized protein</fullName>
    </submittedName>
</protein>
<keyword evidence="1" id="KW-1133">Transmembrane helix</keyword>
<sequence>MSKFTSRPQNLYLETQLGIVTRTGDWFHTTAKHIEQFVPGLLEERSLDHLVEEAVAWVRSADSLSLTLLLVLLIYIHPVLAAVIAIAFHFFWYRFKSAFVTIYLGKLFKVMNKDGYLLIISLVIISLLGMNGQYLAAGMGLVFFFLMKLGLLKRLWDKIDEDKADQLSLNDRVFKMVLVKYAIYYNKAPSEVQDMEKKFKELALSRKQGKG</sequence>
<keyword evidence="1" id="KW-0812">Transmembrane</keyword>
<reference evidence="2 3" key="1">
    <citation type="submission" date="2016-11" db="EMBL/GenBank/DDBJ databases">
        <authorList>
            <person name="Jaros S."/>
            <person name="Januszkiewicz K."/>
            <person name="Wedrychowicz H."/>
        </authorList>
    </citation>
    <scope>NUCLEOTIDE SEQUENCE [LARGE SCALE GENOMIC DNA]</scope>
    <source>
        <strain evidence="2 3">DSM 21986</strain>
    </source>
</reference>
<dbReference type="OrthoDB" id="1523636at2"/>
<evidence type="ECO:0000313" key="2">
    <source>
        <dbReference type="EMBL" id="SHE93129.1"/>
    </source>
</evidence>
<dbReference type="RefSeq" id="WP_073060215.1">
    <property type="nucleotide sequence ID" value="NZ_FQUS01000004.1"/>
</dbReference>
<feature type="transmembrane region" description="Helical" evidence="1">
    <location>
        <begin position="115"/>
        <end position="146"/>
    </location>
</feature>
<proteinExistence type="predicted"/>
<accession>A0A1M4XHZ9</accession>
<gene>
    <name evidence="2" type="ORF">SAMN05443144_104132</name>
</gene>
<dbReference type="AlphaFoldDB" id="A0A1M4XHZ9"/>
<dbReference type="STRING" id="1194090.SAMN05443144_104132"/>
<evidence type="ECO:0000256" key="1">
    <source>
        <dbReference type="SAM" id="Phobius"/>
    </source>
</evidence>
<evidence type="ECO:0000313" key="3">
    <source>
        <dbReference type="Proteomes" id="UP000184041"/>
    </source>
</evidence>
<dbReference type="EMBL" id="FQUS01000004">
    <property type="protein sequence ID" value="SHE93129.1"/>
    <property type="molecule type" value="Genomic_DNA"/>
</dbReference>
<keyword evidence="3" id="KW-1185">Reference proteome</keyword>
<keyword evidence="1" id="KW-0472">Membrane</keyword>
<name>A0A1M4XHZ9_9BACT</name>
<feature type="transmembrane region" description="Helical" evidence="1">
    <location>
        <begin position="68"/>
        <end position="95"/>
    </location>
</feature>